<dbReference type="OMA" id="CENNTTY"/>
<dbReference type="InParanoid" id="A0A0V0QQ19"/>
<reference evidence="2 3" key="1">
    <citation type="journal article" date="2015" name="Sci. Rep.">
        <title>Genome of the facultative scuticociliatosis pathogen Pseudocohnilembus persalinus provides insight into its virulence through horizontal gene transfer.</title>
        <authorList>
            <person name="Xiong J."/>
            <person name="Wang G."/>
            <person name="Cheng J."/>
            <person name="Tian M."/>
            <person name="Pan X."/>
            <person name="Warren A."/>
            <person name="Jiang C."/>
            <person name="Yuan D."/>
            <person name="Miao W."/>
        </authorList>
    </citation>
    <scope>NUCLEOTIDE SEQUENCE [LARGE SCALE GENOMIC DNA]</scope>
    <source>
        <strain evidence="2">36N120E</strain>
    </source>
</reference>
<organism evidence="2 3">
    <name type="scientific">Pseudocohnilembus persalinus</name>
    <name type="common">Ciliate</name>
    <dbReference type="NCBI Taxonomy" id="266149"/>
    <lineage>
        <taxon>Eukaryota</taxon>
        <taxon>Sar</taxon>
        <taxon>Alveolata</taxon>
        <taxon>Ciliophora</taxon>
        <taxon>Intramacronucleata</taxon>
        <taxon>Oligohymenophorea</taxon>
        <taxon>Scuticociliatia</taxon>
        <taxon>Philasterida</taxon>
        <taxon>Pseudocohnilembidae</taxon>
        <taxon>Pseudocohnilembus</taxon>
    </lineage>
</organism>
<name>A0A0V0QQ19_PSEPJ</name>
<dbReference type="EMBL" id="LDAU01000121">
    <property type="protein sequence ID" value="KRX04085.1"/>
    <property type="molecule type" value="Genomic_DNA"/>
</dbReference>
<evidence type="ECO:0000256" key="1">
    <source>
        <dbReference type="SAM" id="Coils"/>
    </source>
</evidence>
<accession>A0A0V0QQ19</accession>
<dbReference type="Proteomes" id="UP000054937">
    <property type="component" value="Unassembled WGS sequence"/>
</dbReference>
<sequence>MQNNSEPQDTMSCKKNDHDQSEFAYFKFSQKKDEILQCINCNVEDLQIDKKIVIEKFLKLPVWKINNFPPLKDQKKDKKIRKIIEESLQENQQKFKQYILQQIESQYNQINNDFIEALKKSKKKVIQEFEQLFEKFQDFSGLYDVEPLKKMLQKFKNNEVNLDQLFEKQLQMKNEFEKEEKIEILEKQKQLQEQVENKLKKLEQQIKEKSEIFQRELSSLYENDNNNLQQQLQQQDLVVFQKSDHEGNPKDCINIFYKRGIKNIQFDDKIKVWKTIISQNLRKDKTYFMRFKINFHGQRKQYLAFHLLNQKTKLDNWGYAQSIYLIDTKGNCGAYGGKQNFVSGERFSDFWEDDVTVLNVVISYTQQQFLIYDDQKRGVISNYIDVNKIKQEDDLMFGINCYQYQKNKIDLMFLEIKAS</sequence>
<keyword evidence="3" id="KW-1185">Reference proteome</keyword>
<evidence type="ECO:0000313" key="3">
    <source>
        <dbReference type="Proteomes" id="UP000054937"/>
    </source>
</evidence>
<evidence type="ECO:0000313" key="2">
    <source>
        <dbReference type="EMBL" id="KRX04085.1"/>
    </source>
</evidence>
<dbReference type="AlphaFoldDB" id="A0A0V0QQ19"/>
<keyword evidence="1" id="KW-0175">Coiled coil</keyword>
<comment type="caution">
    <text evidence="2">The sequence shown here is derived from an EMBL/GenBank/DDBJ whole genome shotgun (WGS) entry which is preliminary data.</text>
</comment>
<gene>
    <name evidence="2" type="ORF">PPERSA_08300</name>
</gene>
<protein>
    <submittedName>
        <fullName evidence="2">Uncharacterized protein</fullName>
    </submittedName>
</protein>
<feature type="coiled-coil region" evidence="1">
    <location>
        <begin position="100"/>
        <end position="135"/>
    </location>
</feature>
<feature type="coiled-coil region" evidence="1">
    <location>
        <begin position="174"/>
        <end position="212"/>
    </location>
</feature>
<proteinExistence type="predicted"/>